<reference evidence="2 3" key="1">
    <citation type="submission" date="2024-02" db="EMBL/GenBank/DDBJ databases">
        <authorList>
            <person name="Chen Y."/>
            <person name="Shah S."/>
            <person name="Dougan E. K."/>
            <person name="Thang M."/>
            <person name="Chan C."/>
        </authorList>
    </citation>
    <scope>NUCLEOTIDE SEQUENCE [LARGE SCALE GENOMIC DNA]</scope>
</reference>
<dbReference type="SUPFAM" id="SSF52540">
    <property type="entry name" value="P-loop containing nucleoside triphosphate hydrolases"/>
    <property type="match status" value="1"/>
</dbReference>
<evidence type="ECO:0000313" key="2">
    <source>
        <dbReference type="EMBL" id="CAK9049062.1"/>
    </source>
</evidence>
<proteinExistence type="predicted"/>
<evidence type="ECO:0000313" key="3">
    <source>
        <dbReference type="Proteomes" id="UP001642484"/>
    </source>
</evidence>
<name>A0ABP0MC59_9DINO</name>
<keyword evidence="3" id="KW-1185">Reference proteome</keyword>
<evidence type="ECO:0000256" key="1">
    <source>
        <dbReference type="SAM" id="MobiDB-lite"/>
    </source>
</evidence>
<protein>
    <recommendedName>
        <fullName evidence="4">RNA helicase</fullName>
    </recommendedName>
</protein>
<comment type="caution">
    <text evidence="2">The sequence shown here is derived from an EMBL/GenBank/DDBJ whole genome shotgun (WGS) entry which is preliminary data.</text>
</comment>
<feature type="compositionally biased region" description="Basic and acidic residues" evidence="1">
    <location>
        <begin position="1"/>
        <end position="11"/>
    </location>
</feature>
<evidence type="ECO:0008006" key="4">
    <source>
        <dbReference type="Google" id="ProtNLM"/>
    </source>
</evidence>
<dbReference type="InterPro" id="IPR027417">
    <property type="entry name" value="P-loop_NTPase"/>
</dbReference>
<feature type="region of interest" description="Disordered" evidence="1">
    <location>
        <begin position="1"/>
        <end position="72"/>
    </location>
</feature>
<feature type="region of interest" description="Disordered" evidence="1">
    <location>
        <begin position="993"/>
        <end position="1020"/>
    </location>
</feature>
<sequence>MESGEKSEISDRLQPAAPAEPPPNNRRPAPHVRPPQDQETSPPPHVAGTGAAAAQSLTQRNQDPESEPAKDDLRCQVEAVFASKLRGADVLQRESYIELLQSIGSTLREANVFLKEYPKGSSIRVKDFLDLLFASPKEKQKLEDVRQRKTSLSIRSTLRLPLRFTLREKPSVLSDMVDKTFAGRIKKGAKYCYASYPGKFKYGFEALTSDFGEFSDQSVACVYFCTKEDGLGCHHPDPEDSKGRCYCRRIYGEGNDWNRDYETFGYLHWVGEPYDKEKVEKALKVADAMNAVLVRKDASEVEIAGARKEAKKRWEASGRVPAWGCFWFHVWFGHMDKAVQQGQRLRVVYYPGMVGQGEVTLKDLQDPNVPLWDPDPRKRGLGGSQKAEVAMINAMKERHGDPWDYEKLDVSDFLKDSFAPGQAVAAWDQHEWKRGVIQRVHKDDGLQWDVRCKETGQVFRTDRVRHETAAMQEFADKLGKKDFLEALIASLPDGQEVLTTVPRQEMLQNDIPAMTFDIQSSDVEALKKLCDAVLSGALEKKVTNTDAFGLRNMKVQIEKTEFVKAYKEVLMSSTKLTPHQEEKVRELDGPGDFHLSAAAGSGKKFVAIRKVLQTLSANEEGLVFFAAPSKSLCLHFLRWLLAMHGSDEAEQLGQEDVVKLFGRLRLMHSPYTSIMTASLKGTRIELAKDEGSTAIQFVLSVVDEAHDIFRPDVEQGVLREILVNSSKQRILLSDESQSAAMEQNYPEEIQFLRAYLSQVVRSTERVVLGAKSFQLLSEQLSNDASSLSCTGPPLKTFFFEPKEDMFSPPFQDYCHHTLSALLHVISSYPRLSLHHCVAILVPNTDFLTKFKPLLENVLRDKITYKDLRLIDFEESLSHVMSSGTVENSKEECIVLDSVSNAKGLEEIIVISVGMDARIGVQGGTCDLHTRSSLYQTITRAQLMAIIVNEFLLGGWLEHLIHCRLSTGSNREKFKFLECAGDATKVVKEIQEMKSQENHEKQKRPLQSAAAGKSEKTSEAAAVEEASAWDVSLHFSYVWDDPVCNGIREPSKEPTFDPLTKSGAEAFEMLQSVLTSEELPSSCPHPKNDGFLWHEADQNGPITWLCLHNGTCLRRRKCYPNDDDDRWLHDDGQKTKPLTQWTWWIEEGEFELVTTTFEAKLYRRAQAKREQFPDTDEVAVTPWTLRGQLRSGRDLSIAARQTQDPDLDPELEGLGMFQDLSEETLKDLGMNPENLWFWLADF</sequence>
<gene>
    <name evidence="2" type="ORF">CCMP2556_LOCUS25180</name>
</gene>
<dbReference type="Proteomes" id="UP001642484">
    <property type="component" value="Unassembled WGS sequence"/>
</dbReference>
<dbReference type="Gene3D" id="3.40.50.300">
    <property type="entry name" value="P-loop containing nucleotide triphosphate hydrolases"/>
    <property type="match status" value="1"/>
</dbReference>
<dbReference type="EMBL" id="CAXAMN010016780">
    <property type="protein sequence ID" value="CAK9049062.1"/>
    <property type="molecule type" value="Genomic_DNA"/>
</dbReference>
<organism evidence="2 3">
    <name type="scientific">Durusdinium trenchii</name>
    <dbReference type="NCBI Taxonomy" id="1381693"/>
    <lineage>
        <taxon>Eukaryota</taxon>
        <taxon>Sar</taxon>
        <taxon>Alveolata</taxon>
        <taxon>Dinophyceae</taxon>
        <taxon>Suessiales</taxon>
        <taxon>Symbiodiniaceae</taxon>
        <taxon>Durusdinium</taxon>
    </lineage>
</organism>
<accession>A0ABP0MC59</accession>